<dbReference type="Pfam" id="PF01370">
    <property type="entry name" value="Epimerase"/>
    <property type="match status" value="1"/>
</dbReference>
<keyword evidence="8" id="KW-0413">Isomerase</keyword>
<evidence type="ECO:0000313" key="12">
    <source>
        <dbReference type="EMBL" id="GIE46942.1"/>
    </source>
</evidence>
<comment type="caution">
    <text evidence="12">The sequence shown here is derived from an EMBL/GenBank/DDBJ whole genome shotgun (WGS) entry which is preliminary data.</text>
</comment>
<dbReference type="InterPro" id="IPR036291">
    <property type="entry name" value="NAD(P)-bd_dom_sf"/>
</dbReference>
<dbReference type="PANTHER" id="PTHR43725">
    <property type="entry name" value="UDP-GLUCOSE 4-EPIMERASE"/>
    <property type="match status" value="1"/>
</dbReference>
<evidence type="ECO:0000256" key="1">
    <source>
        <dbReference type="ARBA" id="ARBA00000083"/>
    </source>
</evidence>
<keyword evidence="13" id="KW-1185">Reference proteome</keyword>
<dbReference type="GO" id="GO:0003978">
    <property type="term" value="F:UDP-glucose 4-epimerase activity"/>
    <property type="evidence" value="ECO:0007669"/>
    <property type="project" value="UniProtKB-EC"/>
</dbReference>
<evidence type="ECO:0000256" key="3">
    <source>
        <dbReference type="ARBA" id="ARBA00004947"/>
    </source>
</evidence>
<protein>
    <recommendedName>
        <fullName evidence="6">UDP-glucose 4-epimerase</fullName>
        <ecNumber evidence="5">5.1.3.2</ecNumber>
    </recommendedName>
    <alternativeName>
        <fullName evidence="10">Galactowaldenase</fullName>
    </alternativeName>
    <alternativeName>
        <fullName evidence="9">UDP-galactose 4-epimerase</fullName>
    </alternativeName>
</protein>
<proteinExistence type="inferred from homology"/>
<evidence type="ECO:0000259" key="11">
    <source>
        <dbReference type="Pfam" id="PF01370"/>
    </source>
</evidence>
<evidence type="ECO:0000256" key="5">
    <source>
        <dbReference type="ARBA" id="ARBA00013189"/>
    </source>
</evidence>
<name>A0A919MJS0_9ACTN</name>
<evidence type="ECO:0000256" key="2">
    <source>
        <dbReference type="ARBA" id="ARBA00001911"/>
    </source>
</evidence>
<evidence type="ECO:0000313" key="13">
    <source>
        <dbReference type="Proteomes" id="UP000647172"/>
    </source>
</evidence>
<evidence type="ECO:0000256" key="10">
    <source>
        <dbReference type="ARBA" id="ARBA00033067"/>
    </source>
</evidence>
<comment type="pathway">
    <text evidence="3">Carbohydrate metabolism; galactose metabolism.</text>
</comment>
<evidence type="ECO:0000256" key="4">
    <source>
        <dbReference type="ARBA" id="ARBA00007637"/>
    </source>
</evidence>
<dbReference type="EMBL" id="BOMQ01000008">
    <property type="protein sequence ID" value="GIE46942.1"/>
    <property type="molecule type" value="Genomic_DNA"/>
</dbReference>
<evidence type="ECO:0000256" key="7">
    <source>
        <dbReference type="ARBA" id="ARBA00023027"/>
    </source>
</evidence>
<feature type="domain" description="NAD-dependent epimerase/dehydratase" evidence="11">
    <location>
        <begin position="4"/>
        <end position="257"/>
    </location>
</feature>
<evidence type="ECO:0000256" key="6">
    <source>
        <dbReference type="ARBA" id="ARBA00018569"/>
    </source>
</evidence>
<dbReference type="PROSITE" id="PS51257">
    <property type="entry name" value="PROKAR_LIPOPROTEIN"/>
    <property type="match status" value="1"/>
</dbReference>
<dbReference type="GO" id="GO:0006012">
    <property type="term" value="P:galactose metabolic process"/>
    <property type="evidence" value="ECO:0007669"/>
    <property type="project" value="InterPro"/>
</dbReference>
<dbReference type="InterPro" id="IPR001509">
    <property type="entry name" value="Epimerase_deHydtase"/>
</dbReference>
<evidence type="ECO:0000256" key="8">
    <source>
        <dbReference type="ARBA" id="ARBA00023235"/>
    </source>
</evidence>
<evidence type="ECO:0000256" key="9">
    <source>
        <dbReference type="ARBA" id="ARBA00031367"/>
    </source>
</evidence>
<organism evidence="12 13">
    <name type="scientific">Actinoplanes nipponensis</name>
    <dbReference type="NCBI Taxonomy" id="135950"/>
    <lineage>
        <taxon>Bacteria</taxon>
        <taxon>Bacillati</taxon>
        <taxon>Actinomycetota</taxon>
        <taxon>Actinomycetes</taxon>
        <taxon>Micromonosporales</taxon>
        <taxon>Micromonosporaceae</taxon>
        <taxon>Actinoplanes</taxon>
    </lineage>
</organism>
<gene>
    <name evidence="12" type="primary">galE/exoB</name>
    <name evidence="12" type="ORF">Ani05nite_04760</name>
</gene>
<comment type="cofactor">
    <cofactor evidence="2">
        <name>NAD(+)</name>
        <dbReference type="ChEBI" id="CHEBI:57540"/>
    </cofactor>
</comment>
<dbReference type="Gene3D" id="3.40.50.720">
    <property type="entry name" value="NAD(P)-binding Rossmann-like Domain"/>
    <property type="match status" value="1"/>
</dbReference>
<keyword evidence="7" id="KW-0520">NAD</keyword>
<dbReference type="Proteomes" id="UP000647172">
    <property type="component" value="Unassembled WGS sequence"/>
</dbReference>
<comment type="similarity">
    <text evidence="4">Belongs to the NAD(P)-dependent epimerase/dehydratase family.</text>
</comment>
<dbReference type="Gene3D" id="3.90.25.10">
    <property type="entry name" value="UDP-galactose 4-epimerase, domain 1"/>
    <property type="match status" value="1"/>
</dbReference>
<sequence length="349" mass="38018">MMKVLVTGGAGYIGSTVASACLDDGVQPVLLDDLSTGRLDFTRDRLFYRGDIADGALIDRIFRDHPDIKVVVHCAAVIVVSESVDQPSRYYRVNVAKTLDLVEHLRRNGCCRWVFSSSASVYGSGAEQCVDERSPLNPDSPYARTKAMVEQILADCAPAYGLQVITLRYFNPIGADPAMRTGPYAPHPSHVLGKMIEAAREGTPFEVTGTDWPTRDGSGIRDYIHVWDLARAHVQALRRFDALFPETGHRYETVNVGTGRGTTVRELLAAFQRVLGRPLTVREAGRRAGDTAGSFTRSERSRALLGWEAQLTVEDGIRDSLIWAGLSDTREAIAGPVAWPMAGSGAAPS</sequence>
<dbReference type="AlphaFoldDB" id="A0A919MJS0"/>
<dbReference type="SUPFAM" id="SSF51735">
    <property type="entry name" value="NAD(P)-binding Rossmann-fold domains"/>
    <property type="match status" value="1"/>
</dbReference>
<dbReference type="EC" id="5.1.3.2" evidence="5"/>
<accession>A0A919MJS0</accession>
<comment type="catalytic activity">
    <reaction evidence="1">
        <text>UDP-alpha-D-glucose = UDP-alpha-D-galactose</text>
        <dbReference type="Rhea" id="RHEA:22168"/>
        <dbReference type="ChEBI" id="CHEBI:58885"/>
        <dbReference type="ChEBI" id="CHEBI:66914"/>
        <dbReference type="EC" id="5.1.3.2"/>
    </reaction>
</comment>
<dbReference type="NCBIfam" id="TIGR01179">
    <property type="entry name" value="galE"/>
    <property type="match status" value="1"/>
</dbReference>
<dbReference type="InterPro" id="IPR005886">
    <property type="entry name" value="UDP_G4E"/>
</dbReference>
<reference evidence="12" key="1">
    <citation type="submission" date="2021-01" db="EMBL/GenBank/DDBJ databases">
        <title>Whole genome shotgun sequence of Actinoplanes nipponensis NBRC 14063.</title>
        <authorList>
            <person name="Komaki H."/>
            <person name="Tamura T."/>
        </authorList>
    </citation>
    <scope>NUCLEOTIDE SEQUENCE</scope>
    <source>
        <strain evidence="12">NBRC 14063</strain>
    </source>
</reference>